<evidence type="ECO:0000313" key="2">
    <source>
        <dbReference type="EMBL" id="PEH40436.1"/>
    </source>
</evidence>
<keyword evidence="1" id="KW-0732">Signal</keyword>
<dbReference type="AlphaFoldDB" id="A0A2A7SA44"/>
<gene>
    <name evidence="2" type="ORF">CRM94_17100</name>
</gene>
<feature type="chain" id="PRO_5013173795" evidence="1">
    <location>
        <begin position="44"/>
        <end position="427"/>
    </location>
</feature>
<organism evidence="2 3">
    <name type="scientific">Burkholderia gladioli</name>
    <name type="common">Pseudomonas marginata</name>
    <name type="synonym">Phytomonas marginata</name>
    <dbReference type="NCBI Taxonomy" id="28095"/>
    <lineage>
        <taxon>Bacteria</taxon>
        <taxon>Pseudomonadati</taxon>
        <taxon>Pseudomonadota</taxon>
        <taxon>Betaproteobacteria</taxon>
        <taxon>Burkholderiales</taxon>
        <taxon>Burkholderiaceae</taxon>
        <taxon>Burkholderia</taxon>
    </lineage>
</organism>
<protein>
    <submittedName>
        <fullName evidence="2">Conjugal transfer protein TrbC</fullName>
    </submittedName>
</protein>
<name>A0A2A7SA44_BURGA</name>
<proteinExistence type="predicted"/>
<dbReference type="Proteomes" id="UP000220629">
    <property type="component" value="Unassembled WGS sequence"/>
</dbReference>
<dbReference type="InterPro" id="IPR019106">
    <property type="entry name" value="T4SS_TrbC"/>
</dbReference>
<feature type="signal peptide" evidence="1">
    <location>
        <begin position="1"/>
        <end position="43"/>
    </location>
</feature>
<evidence type="ECO:0000256" key="1">
    <source>
        <dbReference type="SAM" id="SignalP"/>
    </source>
</evidence>
<comment type="caution">
    <text evidence="2">The sequence shown here is derived from an EMBL/GenBank/DDBJ whole genome shotgun (WGS) entry which is preliminary data.</text>
</comment>
<sequence length="427" mass="46478">MKIRLRALCRCSSKLAIQLSFCTLTGFAAAVTLYCLSSSLALAQGVATGAIDPGLAATLGAQRDALSSNSRALLAPVLGQVPRLSSDVPPQVLDAAQKLLDPSKKYVVQNLTAGQGNPDAESMASLETVIFISASMPHATLQALFAQAAGRKDVAFVLRGWKPPKFRELIGAIKKDMPKGKPEANVFIDPQAFEQYGIDVVPVTLHERSSNHHWYQVTGEISVDGAIDEIEHGHAGRVVGNTYPVDEPDILAVIRDRMRRVDWNRQIQHAVDDARQAPFNGVEMPASTKTGSHLFDPSVTLTRDVINPANGRLIAPRGTRINPLQMQAFPYTVIAFDPYDPLQLRWAAEVVKSNPNTLAYVTRNAMHSDGRATWDVIGTRTFTLDEKAARRFDIESVPTLVHQEGLSMRVSTYAPSSLAAAVQHTEN</sequence>
<dbReference type="Pfam" id="PF09673">
    <property type="entry name" value="TrbC_Ftype"/>
    <property type="match status" value="1"/>
</dbReference>
<dbReference type="EMBL" id="PDDY01000003">
    <property type="protein sequence ID" value="PEH40436.1"/>
    <property type="molecule type" value="Genomic_DNA"/>
</dbReference>
<accession>A0A2A7SA44</accession>
<evidence type="ECO:0000313" key="3">
    <source>
        <dbReference type="Proteomes" id="UP000220629"/>
    </source>
</evidence>
<reference evidence="3" key="1">
    <citation type="submission" date="2017-09" db="EMBL/GenBank/DDBJ databases">
        <title>FDA dAtabase for Regulatory Grade micrObial Sequences (FDA-ARGOS): Supporting development and validation of Infectious Disease Dx tests.</title>
        <authorList>
            <person name="Minogue T."/>
            <person name="Wolcott M."/>
            <person name="Wasieloski L."/>
            <person name="Aguilar W."/>
            <person name="Moore D."/>
            <person name="Tallon L."/>
            <person name="Sadzewicz L."/>
            <person name="Ott S."/>
            <person name="Zhao X."/>
            <person name="Nagaraj S."/>
            <person name="Vavikolanu K."/>
            <person name="Aluvathingal J."/>
            <person name="Nadendla S."/>
            <person name="Sichtig H."/>
        </authorList>
    </citation>
    <scope>NUCLEOTIDE SEQUENCE [LARGE SCALE GENOMIC DNA]</scope>
    <source>
        <strain evidence="3">FDAARGOS_390</strain>
    </source>
</reference>